<keyword evidence="2" id="KW-0830">Ubiquinone</keyword>
<evidence type="ECO:0000313" key="3">
    <source>
        <dbReference type="Proteomes" id="UP000062973"/>
    </source>
</evidence>
<dbReference type="Pfam" id="PF08241">
    <property type="entry name" value="Methyltransf_11"/>
    <property type="match status" value="1"/>
</dbReference>
<dbReference type="InterPro" id="IPR029063">
    <property type="entry name" value="SAM-dependent_MTases_sf"/>
</dbReference>
<evidence type="ECO:0000259" key="1">
    <source>
        <dbReference type="Pfam" id="PF08241"/>
    </source>
</evidence>
<name>A0A076MU90_AMYME</name>
<reference evidence="2 3" key="1">
    <citation type="submission" date="2014-07" db="EMBL/GenBank/DDBJ databases">
        <title>Whole Genome Sequence of the Amycolatopsis methanolica 239.</title>
        <authorList>
            <person name="Tang B."/>
        </authorList>
    </citation>
    <scope>NUCLEOTIDE SEQUENCE [LARGE SCALE GENOMIC DNA]</scope>
    <source>
        <strain evidence="2 3">239</strain>
    </source>
</reference>
<dbReference type="SUPFAM" id="SSF53335">
    <property type="entry name" value="S-adenosyl-L-methionine-dependent methyltransferases"/>
    <property type="match status" value="1"/>
</dbReference>
<dbReference type="Proteomes" id="UP000062973">
    <property type="component" value="Chromosome"/>
</dbReference>
<sequence length="267" mass="27840">MADTDISFRADRIDPAVVARQAEILDQQAATPGVRRLRAWAHEALAVRPGERALEIGCGTGSEVQVLAAAVGPDGEVVGLDPNEAMLALARERAAGSSARFVPGDVSALPFADATFDAVLCERVFQHLTDPAAAVAEIVRVLRPGGRVALIDTDWATGIIHPGDPETARAVLAGMLSQTAEPAAGRKLAGWLSAAGLTIADRGSQALISDHEPVRDTLLPMMVEHAVGNGVVTGEQGERLLAELADGAARGDFHLSVTMFGVLAQRP</sequence>
<dbReference type="OrthoDB" id="3636702at2"/>
<dbReference type="KEGG" id="amq:AMETH_4381"/>
<protein>
    <submittedName>
        <fullName evidence="2">Putative ubiquinone/menaquinone biosynthesis methyltransferase</fullName>
    </submittedName>
</protein>
<dbReference type="EMBL" id="CP009110">
    <property type="protein sequence ID" value="AIJ24473.1"/>
    <property type="molecule type" value="Genomic_DNA"/>
</dbReference>
<accession>A0A076MU90</accession>
<keyword evidence="2" id="KW-0808">Transferase</keyword>
<gene>
    <name evidence="2" type="ORF">AMETH_4381</name>
</gene>
<dbReference type="HOGENOM" id="CLU_062440_3_2_11"/>
<dbReference type="AlphaFoldDB" id="A0A076MU90"/>
<dbReference type="InterPro" id="IPR050508">
    <property type="entry name" value="Methyltransf_Superfamily"/>
</dbReference>
<feature type="domain" description="Methyltransferase type 11" evidence="1">
    <location>
        <begin position="54"/>
        <end position="149"/>
    </location>
</feature>
<dbReference type="InterPro" id="IPR013216">
    <property type="entry name" value="Methyltransf_11"/>
</dbReference>
<dbReference type="PATRIC" id="fig|1068978.7.peg.4695"/>
<organism evidence="2 3">
    <name type="scientific">Amycolatopsis methanolica 239</name>
    <dbReference type="NCBI Taxonomy" id="1068978"/>
    <lineage>
        <taxon>Bacteria</taxon>
        <taxon>Bacillati</taxon>
        <taxon>Actinomycetota</taxon>
        <taxon>Actinomycetes</taxon>
        <taxon>Pseudonocardiales</taxon>
        <taxon>Pseudonocardiaceae</taxon>
        <taxon>Amycolatopsis</taxon>
        <taxon>Amycolatopsis methanolica group</taxon>
    </lineage>
</organism>
<proteinExistence type="predicted"/>
<dbReference type="PANTHER" id="PTHR42912:SF93">
    <property type="entry name" value="N6-ADENOSINE-METHYLTRANSFERASE TMT1A"/>
    <property type="match status" value="1"/>
</dbReference>
<dbReference type="CDD" id="cd02440">
    <property type="entry name" value="AdoMet_MTases"/>
    <property type="match status" value="1"/>
</dbReference>
<dbReference type="STRING" id="1068978.AMETH_4381"/>
<keyword evidence="2" id="KW-0489">Methyltransferase</keyword>
<dbReference type="GO" id="GO:0008757">
    <property type="term" value="F:S-adenosylmethionine-dependent methyltransferase activity"/>
    <property type="evidence" value="ECO:0007669"/>
    <property type="project" value="InterPro"/>
</dbReference>
<evidence type="ECO:0000313" key="2">
    <source>
        <dbReference type="EMBL" id="AIJ24473.1"/>
    </source>
</evidence>
<dbReference type="GO" id="GO:0032259">
    <property type="term" value="P:methylation"/>
    <property type="evidence" value="ECO:0007669"/>
    <property type="project" value="UniProtKB-KW"/>
</dbReference>
<dbReference type="eggNOG" id="COG2226">
    <property type="taxonomic scope" value="Bacteria"/>
</dbReference>
<dbReference type="PANTHER" id="PTHR42912">
    <property type="entry name" value="METHYLTRANSFERASE"/>
    <property type="match status" value="1"/>
</dbReference>
<keyword evidence="3" id="KW-1185">Reference proteome</keyword>
<dbReference type="RefSeq" id="WP_017983309.1">
    <property type="nucleotide sequence ID" value="NZ_AQUL01000001.1"/>
</dbReference>
<dbReference type="Gene3D" id="3.40.50.150">
    <property type="entry name" value="Vaccinia Virus protein VP39"/>
    <property type="match status" value="1"/>
</dbReference>